<dbReference type="AlphaFoldDB" id="A0A7J6Q5B1"/>
<proteinExistence type="predicted"/>
<gene>
    <name evidence="1" type="ORF">FOZ63_002103</name>
</gene>
<name>A0A7J6Q5B1_PEROL</name>
<protein>
    <submittedName>
        <fullName evidence="1">Uncharacterized protein</fullName>
    </submittedName>
</protein>
<reference evidence="1 2" key="1">
    <citation type="submission" date="2020-04" db="EMBL/GenBank/DDBJ databases">
        <title>Perkinsus olseni comparative genomics.</title>
        <authorList>
            <person name="Bogema D.R."/>
        </authorList>
    </citation>
    <scope>NUCLEOTIDE SEQUENCE [LARGE SCALE GENOMIC DNA]</scope>
    <source>
        <strain evidence="1 2">ATCC PRA-207</strain>
    </source>
</reference>
<sequence length="79" mass="8291">RLIIRKALPLSHPSRSLVVYYVFGPTGLGTPLIPSSRSVSDGFILLAVKLAAQVCLPTLSSSLNTTLGKSGRKSLPKGS</sequence>
<evidence type="ECO:0000313" key="2">
    <source>
        <dbReference type="Proteomes" id="UP000553632"/>
    </source>
</evidence>
<comment type="caution">
    <text evidence="1">The sequence shown here is derived from an EMBL/GenBank/DDBJ whole genome shotgun (WGS) entry which is preliminary data.</text>
</comment>
<feature type="non-terminal residue" evidence="1">
    <location>
        <position position="1"/>
    </location>
</feature>
<accession>A0A7J6Q5B1</accession>
<dbReference type="Proteomes" id="UP000553632">
    <property type="component" value="Unassembled WGS sequence"/>
</dbReference>
<dbReference type="EMBL" id="JABANO010035496">
    <property type="protein sequence ID" value="KAF4703402.1"/>
    <property type="molecule type" value="Genomic_DNA"/>
</dbReference>
<feature type="non-terminal residue" evidence="1">
    <location>
        <position position="79"/>
    </location>
</feature>
<evidence type="ECO:0000313" key="1">
    <source>
        <dbReference type="EMBL" id="KAF4703402.1"/>
    </source>
</evidence>
<keyword evidence="2" id="KW-1185">Reference proteome</keyword>
<organism evidence="1 2">
    <name type="scientific">Perkinsus olseni</name>
    <name type="common">Perkinsus atlanticus</name>
    <dbReference type="NCBI Taxonomy" id="32597"/>
    <lineage>
        <taxon>Eukaryota</taxon>
        <taxon>Sar</taxon>
        <taxon>Alveolata</taxon>
        <taxon>Perkinsozoa</taxon>
        <taxon>Perkinsea</taxon>
        <taxon>Perkinsida</taxon>
        <taxon>Perkinsidae</taxon>
        <taxon>Perkinsus</taxon>
    </lineage>
</organism>